<sequence>MATNRRVTRPRSRNGCITCKIRHVKCDEEKPACSQCQKSGRACDGYDDASQTQLRQRIAERHRPIERDTFGADHRLVLRQETRTERRYVDFFYSRTSHAFSGFYDSKLWSYLIPQLGEHEPSIRHAMTAIGAIHSRVQNAKRLPSPEEGSAPTERFVLEEYNKSIQNLVKSLSSAKGQNLHLTLTSCCLFICLEMLRGNQTQALDHIEAGLRIIHKHEQTAAAACSSVLYRELRSLFLRLNLQASFFGRLLIPLKLTSSETIRQISIFTDFPESRIYLDQLMTKALLFIRSIGIMREERDPTLQLEFEAEQEHIRQDFLAWRWSHDKLLHKLGPKITPSDLCASLLQRIYYHTSLFWVLTVLGRDEDLFDNYIPDFESVVSYAEEIVRINSSSSPSIENSADFVFSLEGEIIGPLYYTSTRCRHPQIRRRAIEIMRHYSKREGMWDAKLYCAVAKLVIEVEESQCVVPPTSEKDIGSLIRIYEHVQSRERDINPALVILYMKPDGIDGPWTMRSVMVDW</sequence>
<dbReference type="Pfam" id="PF00172">
    <property type="entry name" value="Zn_clus"/>
    <property type="match status" value="1"/>
</dbReference>
<dbReference type="SMART" id="SM00066">
    <property type="entry name" value="GAL4"/>
    <property type="match status" value="1"/>
</dbReference>
<dbReference type="PANTHER" id="PTHR36206:SF4">
    <property type="entry name" value="HYPOTHETICAL CONSERVED PROTEIN (EUROFUNG)-RELATED"/>
    <property type="match status" value="1"/>
</dbReference>
<feature type="domain" description="Zn(2)-C6 fungal-type" evidence="7">
    <location>
        <begin position="15"/>
        <end position="43"/>
    </location>
</feature>
<dbReference type="InterPro" id="IPR036864">
    <property type="entry name" value="Zn2-C6_fun-type_DNA-bd_sf"/>
</dbReference>
<keyword evidence="2" id="KW-0862">Zinc</keyword>
<keyword evidence="3" id="KW-0805">Transcription regulation</keyword>
<dbReference type="Pfam" id="PF11951">
    <property type="entry name" value="Fungal_trans_2"/>
    <property type="match status" value="1"/>
</dbReference>
<dbReference type="PROSITE" id="PS50048">
    <property type="entry name" value="ZN2_CY6_FUNGAL_2"/>
    <property type="match status" value="1"/>
</dbReference>
<dbReference type="Gene3D" id="4.10.240.10">
    <property type="entry name" value="Zn(2)-C6 fungal-type DNA-binding domain"/>
    <property type="match status" value="1"/>
</dbReference>
<comment type="caution">
    <text evidence="8">The sequence shown here is derived from an EMBL/GenBank/DDBJ whole genome shotgun (WGS) entry which is preliminary data.</text>
</comment>
<proteinExistence type="predicted"/>
<dbReference type="SUPFAM" id="SSF57701">
    <property type="entry name" value="Zn2/Cys6 DNA-binding domain"/>
    <property type="match status" value="1"/>
</dbReference>
<dbReference type="Proteomes" id="UP001610335">
    <property type="component" value="Unassembled WGS sequence"/>
</dbReference>
<keyword evidence="4" id="KW-0238">DNA-binding</keyword>
<evidence type="ECO:0000256" key="3">
    <source>
        <dbReference type="ARBA" id="ARBA00023015"/>
    </source>
</evidence>
<dbReference type="PROSITE" id="PS00463">
    <property type="entry name" value="ZN2_CY6_FUNGAL_1"/>
    <property type="match status" value="1"/>
</dbReference>
<keyword evidence="1" id="KW-0479">Metal-binding</keyword>
<gene>
    <name evidence="8" type="ORF">BDW59DRAFT_97360</name>
</gene>
<evidence type="ECO:0000313" key="8">
    <source>
        <dbReference type="EMBL" id="KAL2823496.1"/>
    </source>
</evidence>
<dbReference type="PANTHER" id="PTHR36206">
    <property type="entry name" value="ASPERCRYPTIN BIOSYNTHESIS CLUSTER-SPECIFIC TRANSCRIPTION REGULATOR ATNN-RELATED"/>
    <property type="match status" value="1"/>
</dbReference>
<evidence type="ECO:0000313" key="9">
    <source>
        <dbReference type="Proteomes" id="UP001610335"/>
    </source>
</evidence>
<dbReference type="InterPro" id="IPR001138">
    <property type="entry name" value="Zn2Cys6_DnaBD"/>
</dbReference>
<evidence type="ECO:0000259" key="7">
    <source>
        <dbReference type="PROSITE" id="PS50048"/>
    </source>
</evidence>
<evidence type="ECO:0000256" key="1">
    <source>
        <dbReference type="ARBA" id="ARBA00022723"/>
    </source>
</evidence>
<dbReference type="EMBL" id="JBFXLS010000052">
    <property type="protein sequence ID" value="KAL2823496.1"/>
    <property type="molecule type" value="Genomic_DNA"/>
</dbReference>
<evidence type="ECO:0000256" key="6">
    <source>
        <dbReference type="ARBA" id="ARBA00023242"/>
    </source>
</evidence>
<keyword evidence="6" id="KW-0539">Nucleus</keyword>
<evidence type="ECO:0000256" key="4">
    <source>
        <dbReference type="ARBA" id="ARBA00023125"/>
    </source>
</evidence>
<dbReference type="InterPro" id="IPR052360">
    <property type="entry name" value="Transcr_Regulatory_Proteins"/>
</dbReference>
<protein>
    <recommendedName>
        <fullName evidence="7">Zn(2)-C6 fungal-type domain-containing protein</fullName>
    </recommendedName>
</protein>
<keyword evidence="5" id="KW-0804">Transcription</keyword>
<organism evidence="8 9">
    <name type="scientific">Aspergillus cavernicola</name>
    <dbReference type="NCBI Taxonomy" id="176166"/>
    <lineage>
        <taxon>Eukaryota</taxon>
        <taxon>Fungi</taxon>
        <taxon>Dikarya</taxon>
        <taxon>Ascomycota</taxon>
        <taxon>Pezizomycotina</taxon>
        <taxon>Eurotiomycetes</taxon>
        <taxon>Eurotiomycetidae</taxon>
        <taxon>Eurotiales</taxon>
        <taxon>Aspergillaceae</taxon>
        <taxon>Aspergillus</taxon>
        <taxon>Aspergillus subgen. Nidulantes</taxon>
    </lineage>
</organism>
<accession>A0ABR4I778</accession>
<reference evidence="8 9" key="1">
    <citation type="submission" date="2024-07" db="EMBL/GenBank/DDBJ databases">
        <title>Section-level genome sequencing and comparative genomics of Aspergillus sections Usti and Cavernicolus.</title>
        <authorList>
            <consortium name="Lawrence Berkeley National Laboratory"/>
            <person name="Nybo J.L."/>
            <person name="Vesth T.C."/>
            <person name="Theobald S."/>
            <person name="Frisvad J.C."/>
            <person name="Larsen T.O."/>
            <person name="Kjaerboelling I."/>
            <person name="Rothschild-Mancinelli K."/>
            <person name="Lyhne E.K."/>
            <person name="Kogle M.E."/>
            <person name="Barry K."/>
            <person name="Clum A."/>
            <person name="Na H."/>
            <person name="Ledsgaard L."/>
            <person name="Lin J."/>
            <person name="Lipzen A."/>
            <person name="Kuo A."/>
            <person name="Riley R."/>
            <person name="Mondo S."/>
            <person name="LaButti K."/>
            <person name="Haridas S."/>
            <person name="Pangalinan J."/>
            <person name="Salamov A.A."/>
            <person name="Simmons B.A."/>
            <person name="Magnuson J.K."/>
            <person name="Chen J."/>
            <person name="Drula E."/>
            <person name="Henrissat B."/>
            <person name="Wiebenga A."/>
            <person name="Lubbers R.J."/>
            <person name="Gomes A.C."/>
            <person name="Makela M.R."/>
            <person name="Stajich J."/>
            <person name="Grigoriev I.V."/>
            <person name="Mortensen U.H."/>
            <person name="De vries R.P."/>
            <person name="Baker S.E."/>
            <person name="Andersen M.R."/>
        </authorList>
    </citation>
    <scope>NUCLEOTIDE SEQUENCE [LARGE SCALE GENOMIC DNA]</scope>
    <source>
        <strain evidence="8 9">CBS 600.67</strain>
    </source>
</reference>
<evidence type="ECO:0000256" key="5">
    <source>
        <dbReference type="ARBA" id="ARBA00023163"/>
    </source>
</evidence>
<keyword evidence="9" id="KW-1185">Reference proteome</keyword>
<evidence type="ECO:0000256" key="2">
    <source>
        <dbReference type="ARBA" id="ARBA00022833"/>
    </source>
</evidence>
<dbReference type="CDD" id="cd00067">
    <property type="entry name" value="GAL4"/>
    <property type="match status" value="1"/>
</dbReference>
<dbReference type="InterPro" id="IPR021858">
    <property type="entry name" value="Fun_TF"/>
</dbReference>
<name>A0ABR4I778_9EURO</name>